<comment type="caution">
    <text evidence="9">The sequence shown here is derived from an EMBL/GenBank/DDBJ whole genome shotgun (WGS) entry which is preliminary data.</text>
</comment>
<feature type="transmembrane region" description="Helical" evidence="7">
    <location>
        <begin position="28"/>
        <end position="48"/>
    </location>
</feature>
<evidence type="ECO:0000313" key="10">
    <source>
        <dbReference type="Proteomes" id="UP000238083"/>
    </source>
</evidence>
<evidence type="ECO:0000256" key="5">
    <source>
        <dbReference type="ARBA" id="ARBA00022989"/>
    </source>
</evidence>
<evidence type="ECO:0000256" key="4">
    <source>
        <dbReference type="ARBA" id="ARBA00022692"/>
    </source>
</evidence>
<dbReference type="AlphaFoldDB" id="A0A2T0QXS9"/>
<keyword evidence="6 7" id="KW-0472">Membrane</keyword>
<keyword evidence="4 7" id="KW-0812">Transmembrane</keyword>
<sequence>MTAIWALAAYITSIIVWNAALKRNIGEAMLVGLLVVTAFAGGDFLTVLGTSVLDAMQEEVTYAAIAFVVASHVLSRTPILLRLIDILNSLLGRVRGGPVYTSILGGAAFASIAHIGAAVTAAVGSITIPWMKRSGVTPAMSATVVAGCAGMGITFPFSGTMFILVGSAGVSQLMSADEIVVPLFVAGTWCLVYRLVAAFVIVRRHGIQAMDPADLLPVRRSVRVGWTSLLLLVAIAVPVALTLGPTGRALNSWTGVDVGDAISLVLWIPVLLTVLVAFLGRDALPKRPAQWWTLLGDSAPRIGVVGVTIVAAFAASGALASLGLPAQLTSLLSRLDAPLWILAICVGVLVVAVAIPLTGSATMAAIGPVAVATLVGAGVPAPVAATAVLVFASTEGASPPSAAPIYVASGIAGADPGKTFKPLVGYFCLPILAIGVFISLGALPV</sequence>
<feature type="transmembrane region" description="Helical" evidence="7">
    <location>
        <begin position="261"/>
        <end position="281"/>
    </location>
</feature>
<dbReference type="InterPro" id="IPR004681">
    <property type="entry name" value="TRAP_DctM"/>
</dbReference>
<evidence type="ECO:0000256" key="3">
    <source>
        <dbReference type="ARBA" id="ARBA00022519"/>
    </source>
</evidence>
<organism evidence="9 10">
    <name type="scientific">Kineococcus rhizosphaerae</name>
    <dbReference type="NCBI Taxonomy" id="559628"/>
    <lineage>
        <taxon>Bacteria</taxon>
        <taxon>Bacillati</taxon>
        <taxon>Actinomycetota</taxon>
        <taxon>Actinomycetes</taxon>
        <taxon>Kineosporiales</taxon>
        <taxon>Kineosporiaceae</taxon>
        <taxon>Kineococcus</taxon>
    </lineage>
</organism>
<dbReference type="GO" id="GO:0005886">
    <property type="term" value="C:plasma membrane"/>
    <property type="evidence" value="ECO:0007669"/>
    <property type="project" value="UniProtKB-SubCell"/>
</dbReference>
<proteinExistence type="predicted"/>
<evidence type="ECO:0000313" key="9">
    <source>
        <dbReference type="EMBL" id="PRY10833.1"/>
    </source>
</evidence>
<evidence type="ECO:0000256" key="1">
    <source>
        <dbReference type="ARBA" id="ARBA00004429"/>
    </source>
</evidence>
<feature type="transmembrane region" description="Helical" evidence="7">
    <location>
        <begin position="144"/>
        <end position="167"/>
    </location>
</feature>
<dbReference type="PANTHER" id="PTHR33362:SF2">
    <property type="entry name" value="TRAP TRANSPORTER LARGE PERMEASE PROTEIN"/>
    <property type="match status" value="1"/>
</dbReference>
<evidence type="ECO:0000259" key="8">
    <source>
        <dbReference type="Pfam" id="PF06808"/>
    </source>
</evidence>
<dbReference type="Proteomes" id="UP000238083">
    <property type="component" value="Unassembled WGS sequence"/>
</dbReference>
<dbReference type="GO" id="GO:0022857">
    <property type="term" value="F:transmembrane transporter activity"/>
    <property type="evidence" value="ECO:0007669"/>
    <property type="project" value="TreeGrafter"/>
</dbReference>
<keyword evidence="5 7" id="KW-1133">Transmembrane helix</keyword>
<evidence type="ECO:0000256" key="2">
    <source>
        <dbReference type="ARBA" id="ARBA00022475"/>
    </source>
</evidence>
<keyword evidence="10" id="KW-1185">Reference proteome</keyword>
<feature type="domain" description="TRAP C4-dicarboxylate transport system permease DctM subunit" evidence="8">
    <location>
        <begin position="21"/>
        <end position="434"/>
    </location>
</feature>
<feature type="transmembrane region" description="Helical" evidence="7">
    <location>
        <begin position="179"/>
        <end position="202"/>
    </location>
</feature>
<accession>A0A2T0QXS9</accession>
<dbReference type="Pfam" id="PF06808">
    <property type="entry name" value="DctM"/>
    <property type="match status" value="1"/>
</dbReference>
<keyword evidence="2" id="KW-1003">Cell membrane</keyword>
<gene>
    <name evidence="9" type="ORF">CLV37_11597</name>
</gene>
<name>A0A2T0QXS9_9ACTN</name>
<dbReference type="InterPro" id="IPR010656">
    <property type="entry name" value="DctM"/>
</dbReference>
<reference evidence="9 10" key="1">
    <citation type="submission" date="2018-03" db="EMBL/GenBank/DDBJ databases">
        <title>Genomic Encyclopedia of Archaeal and Bacterial Type Strains, Phase II (KMG-II): from individual species to whole genera.</title>
        <authorList>
            <person name="Goeker M."/>
        </authorList>
    </citation>
    <scope>NUCLEOTIDE SEQUENCE [LARGE SCALE GENOMIC DNA]</scope>
    <source>
        <strain evidence="9 10">DSM 19711</strain>
    </source>
</reference>
<evidence type="ECO:0000256" key="6">
    <source>
        <dbReference type="ARBA" id="ARBA00023136"/>
    </source>
</evidence>
<comment type="subcellular location">
    <subcellularLocation>
        <location evidence="1">Cell inner membrane</location>
        <topology evidence="1">Multi-pass membrane protein</topology>
    </subcellularLocation>
</comment>
<evidence type="ECO:0000256" key="7">
    <source>
        <dbReference type="SAM" id="Phobius"/>
    </source>
</evidence>
<feature type="transmembrane region" description="Helical" evidence="7">
    <location>
        <begin position="302"/>
        <end position="325"/>
    </location>
</feature>
<keyword evidence="3" id="KW-0997">Cell inner membrane</keyword>
<feature type="transmembrane region" description="Helical" evidence="7">
    <location>
        <begin position="337"/>
        <end position="357"/>
    </location>
</feature>
<feature type="transmembrane region" description="Helical" evidence="7">
    <location>
        <begin position="223"/>
        <end position="241"/>
    </location>
</feature>
<dbReference type="PANTHER" id="PTHR33362">
    <property type="entry name" value="SIALIC ACID TRAP TRANSPORTER PERMEASE PROTEIN SIAT-RELATED"/>
    <property type="match status" value="1"/>
</dbReference>
<feature type="transmembrane region" description="Helical" evidence="7">
    <location>
        <begin position="423"/>
        <end position="443"/>
    </location>
</feature>
<dbReference type="OrthoDB" id="3761770at2"/>
<feature type="transmembrane region" description="Helical" evidence="7">
    <location>
        <begin position="99"/>
        <end position="123"/>
    </location>
</feature>
<dbReference type="RefSeq" id="WP_106215058.1">
    <property type="nucleotide sequence ID" value="NZ_PVZF01000015.1"/>
</dbReference>
<protein>
    <submittedName>
        <fullName evidence="9">TRAP-type C4-dicarboxylate transport system permease large subunit</fullName>
    </submittedName>
</protein>
<dbReference type="EMBL" id="PVZF01000015">
    <property type="protein sequence ID" value="PRY10833.1"/>
    <property type="molecule type" value="Genomic_DNA"/>
</dbReference>
<feature type="transmembrane region" description="Helical" evidence="7">
    <location>
        <begin position="369"/>
        <end position="392"/>
    </location>
</feature>